<dbReference type="InterPro" id="IPR014710">
    <property type="entry name" value="RmlC-like_jellyroll"/>
</dbReference>
<dbReference type="AlphaFoldDB" id="A0A7Y9KER1"/>
<comment type="caution">
    <text evidence="5">The sequence shown here is derived from an EMBL/GenBank/DDBJ whole genome shotgun (WGS) entry which is preliminary data.</text>
</comment>
<dbReference type="Gene3D" id="2.60.120.10">
    <property type="entry name" value="Jelly Rolls"/>
    <property type="match status" value="1"/>
</dbReference>
<dbReference type="Gene3D" id="1.10.10.60">
    <property type="entry name" value="Homeodomain-like"/>
    <property type="match status" value="2"/>
</dbReference>
<accession>A0A7Y9KER1</accession>
<dbReference type="Pfam" id="PF12833">
    <property type="entry name" value="HTH_18"/>
    <property type="match status" value="1"/>
</dbReference>
<dbReference type="InterPro" id="IPR003313">
    <property type="entry name" value="AraC-bd"/>
</dbReference>
<keyword evidence="3" id="KW-0804">Transcription</keyword>
<dbReference type="InterPro" id="IPR050204">
    <property type="entry name" value="AraC_XylS_family_regulators"/>
</dbReference>
<proteinExistence type="predicted"/>
<feature type="domain" description="HTH araC/xylS-type" evidence="4">
    <location>
        <begin position="190"/>
        <end position="288"/>
    </location>
</feature>
<keyword evidence="2" id="KW-0238">DNA-binding</keyword>
<dbReference type="EMBL" id="JACCBT010000001">
    <property type="protein sequence ID" value="NYE14785.1"/>
    <property type="molecule type" value="Genomic_DNA"/>
</dbReference>
<evidence type="ECO:0000313" key="5">
    <source>
        <dbReference type="EMBL" id="NYE14785.1"/>
    </source>
</evidence>
<dbReference type="InterPro" id="IPR018060">
    <property type="entry name" value="HTH_AraC"/>
</dbReference>
<reference evidence="5 6" key="1">
    <citation type="submission" date="2020-07" db="EMBL/GenBank/DDBJ databases">
        <title>Sequencing the genomes of 1000 actinobacteria strains.</title>
        <authorList>
            <person name="Klenk H.-P."/>
        </authorList>
    </citation>
    <scope>NUCLEOTIDE SEQUENCE [LARGE SCALE GENOMIC DNA]</scope>
    <source>
        <strain evidence="5 6">DSM 43461</strain>
    </source>
</reference>
<dbReference type="PANTHER" id="PTHR46796">
    <property type="entry name" value="HTH-TYPE TRANSCRIPTIONAL ACTIVATOR RHAS-RELATED"/>
    <property type="match status" value="1"/>
</dbReference>
<dbReference type="InterPro" id="IPR009057">
    <property type="entry name" value="Homeodomain-like_sf"/>
</dbReference>
<evidence type="ECO:0000256" key="1">
    <source>
        <dbReference type="ARBA" id="ARBA00023015"/>
    </source>
</evidence>
<gene>
    <name evidence="5" type="ORF">BJ999_005081</name>
</gene>
<name>A0A7Y9KER1_9ACTN</name>
<dbReference type="RefSeq" id="WP_179835604.1">
    <property type="nucleotide sequence ID" value="NZ_BMRD01000010.1"/>
</dbReference>
<sequence>MHRVRLAEVFPPGRPPIAAERFELRSDTAAHSHDFIELAVVTGGTATHVSAAGEQPLDRGAVTMLRPGDWHGYRGCDRLTVYNLYISPEAFRRELAWMRAAPHLGPSVRIAGRSGRHTGHPLRLDPTALRVVETGLAETSGEPGSDPALHPGPAYAVRVGILLCLLGGVAAHGSTDATSERTDHVHPAVLAAAQFLEDDIQRAWNLGELASTVNLSPPYLTRMFTAHLGVPPMTYLGRLRAERAAALLIETDLSVAAIGRLAGWHDPNYASRRFRHFFALSPAAYRARFRPGGC</sequence>
<evidence type="ECO:0000259" key="4">
    <source>
        <dbReference type="PROSITE" id="PS01124"/>
    </source>
</evidence>
<organism evidence="5 6">
    <name type="scientific">Actinomadura citrea</name>
    <dbReference type="NCBI Taxonomy" id="46158"/>
    <lineage>
        <taxon>Bacteria</taxon>
        <taxon>Bacillati</taxon>
        <taxon>Actinomycetota</taxon>
        <taxon>Actinomycetes</taxon>
        <taxon>Streptosporangiales</taxon>
        <taxon>Thermomonosporaceae</taxon>
        <taxon>Actinomadura</taxon>
    </lineage>
</organism>
<dbReference type="SUPFAM" id="SSF51215">
    <property type="entry name" value="Regulatory protein AraC"/>
    <property type="match status" value="1"/>
</dbReference>
<evidence type="ECO:0000256" key="3">
    <source>
        <dbReference type="ARBA" id="ARBA00023163"/>
    </source>
</evidence>
<dbReference type="SMART" id="SM00342">
    <property type="entry name" value="HTH_ARAC"/>
    <property type="match status" value="1"/>
</dbReference>
<dbReference type="InterPro" id="IPR037923">
    <property type="entry name" value="HTH-like"/>
</dbReference>
<dbReference type="SUPFAM" id="SSF46689">
    <property type="entry name" value="Homeodomain-like"/>
    <property type="match status" value="2"/>
</dbReference>
<dbReference type="GO" id="GO:0043565">
    <property type="term" value="F:sequence-specific DNA binding"/>
    <property type="evidence" value="ECO:0007669"/>
    <property type="project" value="InterPro"/>
</dbReference>
<dbReference type="PROSITE" id="PS01124">
    <property type="entry name" value="HTH_ARAC_FAMILY_2"/>
    <property type="match status" value="1"/>
</dbReference>
<keyword evidence="1" id="KW-0805">Transcription regulation</keyword>
<protein>
    <submittedName>
        <fullName evidence="5">AraC family L-rhamnose operon transcriptional activator RhaR</fullName>
    </submittedName>
</protein>
<evidence type="ECO:0000256" key="2">
    <source>
        <dbReference type="ARBA" id="ARBA00023125"/>
    </source>
</evidence>
<dbReference type="Pfam" id="PF02311">
    <property type="entry name" value="AraC_binding"/>
    <property type="match status" value="1"/>
</dbReference>
<evidence type="ECO:0000313" key="6">
    <source>
        <dbReference type="Proteomes" id="UP000591272"/>
    </source>
</evidence>
<dbReference type="GO" id="GO:0003700">
    <property type="term" value="F:DNA-binding transcription factor activity"/>
    <property type="evidence" value="ECO:0007669"/>
    <property type="project" value="InterPro"/>
</dbReference>
<dbReference type="Proteomes" id="UP000591272">
    <property type="component" value="Unassembled WGS sequence"/>
</dbReference>
<keyword evidence="6" id="KW-1185">Reference proteome</keyword>